<proteinExistence type="predicted"/>
<evidence type="ECO:0000313" key="1">
    <source>
        <dbReference type="EMBL" id="MEB3048652.1"/>
    </source>
</evidence>
<dbReference type="RefSeq" id="WP_224860649.1">
    <property type="nucleotide sequence ID" value="NZ_JAYJJT010000002.1"/>
</dbReference>
<keyword evidence="2" id="KW-1185">Reference proteome</keyword>
<sequence>MINPDLTDAAVFNPCGVSLIAYPIDTTVLGLALVIDTPEFGKLVAPVTIEQVRALGEACTRTVNYTPQQLAVLRTAMTYNEGENNE</sequence>
<evidence type="ECO:0000313" key="2">
    <source>
        <dbReference type="Proteomes" id="UP001299046"/>
    </source>
</evidence>
<dbReference type="Proteomes" id="UP001299046">
    <property type="component" value="Unassembled WGS sequence"/>
</dbReference>
<accession>A0ABU5YF80</accession>
<comment type="caution">
    <text evidence="1">The sequence shown here is derived from an EMBL/GenBank/DDBJ whole genome shotgun (WGS) entry which is preliminary data.</text>
</comment>
<gene>
    <name evidence="1" type="ORF">KV112_02680</name>
</gene>
<protein>
    <submittedName>
        <fullName evidence="1">Uncharacterized protein</fullName>
    </submittedName>
</protein>
<reference evidence="1 2" key="1">
    <citation type="submission" date="2023-12" db="EMBL/GenBank/DDBJ databases">
        <title>Description of new species of Mycobacterium terrae complex isolated from sewage at the Sao Paulo Zoological Park Foundation in Brazil.</title>
        <authorList>
            <person name="Romagnoli C.L."/>
            <person name="Conceicao E.C."/>
            <person name="Machado E."/>
            <person name="Barreto L.B.P.F."/>
            <person name="Sharma A."/>
            <person name="Silva N.M."/>
            <person name="Marques L.E."/>
            <person name="Juliana M.A."/>
            <person name="Lourenco M.C.S."/>
            <person name="Digiampietri L.A."/>
            <person name="Suffys P.N."/>
            <person name="Viana-Niero C."/>
        </authorList>
    </citation>
    <scope>NUCLEOTIDE SEQUENCE [LARGE SCALE GENOMIC DNA]</scope>
    <source>
        <strain evidence="1 2">MYC123</strain>
    </source>
</reference>
<dbReference type="EMBL" id="JAYJJT010000002">
    <property type="protein sequence ID" value="MEB3048652.1"/>
    <property type="molecule type" value="Genomic_DNA"/>
</dbReference>
<organism evidence="1 2">
    <name type="scientific">[Mycobacterium] zoologicum</name>
    <dbReference type="NCBI Taxonomy" id="2872311"/>
    <lineage>
        <taxon>Bacteria</taxon>
        <taxon>Bacillati</taxon>
        <taxon>Actinomycetota</taxon>
        <taxon>Actinomycetes</taxon>
        <taxon>Mycobacteriales</taxon>
        <taxon>Mycobacteriaceae</taxon>
        <taxon>Mycolicibacter</taxon>
    </lineage>
</organism>
<name>A0ABU5YF80_9MYCO</name>